<protein>
    <submittedName>
        <fullName evidence="3">Uncharacterized protein</fullName>
    </submittedName>
</protein>
<accession>A0A178W5B8</accession>
<comment type="caution">
    <text evidence="3">The sequence shown here is derived from an EMBL/GenBank/DDBJ whole genome shotgun (WGS) entry which is preliminary data.</text>
</comment>
<sequence length="246" mass="27904">MLLNPPRESTDGGLGSLSNDHSSSNSFDVFKSYTFTTTPFCYGWLKLNSLSTSIVAINLKYQNTITIAGTFAKALLRVVLLVSARSMSLVPPSTPLCLLTMANCSSSDSLLQEASRNFDLTCTIKLLNFWLKALKDPLLINFIYPFIFLLVTLTEENDKLREKEREIESRKLAEADATALKEKSRMEYEQTMNMMKEMLEHMLKQSNEAHKKELDELRESLKQGQQQQRGEHLLPLRSDQVGCNIL</sequence>
<dbReference type="ExpressionAtlas" id="A0A178W5B8">
    <property type="expression patterns" value="baseline and differential"/>
</dbReference>
<gene>
    <name evidence="3" type="ordered locus">AXX17_At1g34670</name>
</gene>
<keyword evidence="1" id="KW-0175">Coiled coil</keyword>
<proteinExistence type="predicted"/>
<evidence type="ECO:0000313" key="3">
    <source>
        <dbReference type="EMBL" id="OAP12553.1"/>
    </source>
</evidence>
<organism evidence="3 4">
    <name type="scientific">Arabidopsis thaliana</name>
    <name type="common">Mouse-ear cress</name>
    <dbReference type="NCBI Taxonomy" id="3702"/>
    <lineage>
        <taxon>Eukaryota</taxon>
        <taxon>Viridiplantae</taxon>
        <taxon>Streptophyta</taxon>
        <taxon>Embryophyta</taxon>
        <taxon>Tracheophyta</taxon>
        <taxon>Spermatophyta</taxon>
        <taxon>Magnoliopsida</taxon>
        <taxon>eudicotyledons</taxon>
        <taxon>Gunneridae</taxon>
        <taxon>Pentapetalae</taxon>
        <taxon>rosids</taxon>
        <taxon>malvids</taxon>
        <taxon>Brassicales</taxon>
        <taxon>Brassicaceae</taxon>
        <taxon>Camelineae</taxon>
        <taxon>Arabidopsis</taxon>
    </lineage>
</organism>
<name>A0A178W5B8_ARATH</name>
<evidence type="ECO:0000313" key="4">
    <source>
        <dbReference type="Proteomes" id="UP000078284"/>
    </source>
</evidence>
<dbReference type="AlphaFoldDB" id="A0A178W5B8"/>
<evidence type="ECO:0000256" key="1">
    <source>
        <dbReference type="SAM" id="Coils"/>
    </source>
</evidence>
<evidence type="ECO:0000256" key="2">
    <source>
        <dbReference type="SAM" id="MobiDB-lite"/>
    </source>
</evidence>
<dbReference type="EMBL" id="LUHQ01000001">
    <property type="protein sequence ID" value="OAP12553.1"/>
    <property type="molecule type" value="Genomic_DNA"/>
</dbReference>
<feature type="coiled-coil region" evidence="1">
    <location>
        <begin position="150"/>
        <end position="227"/>
    </location>
</feature>
<feature type="region of interest" description="Disordered" evidence="2">
    <location>
        <begin position="1"/>
        <end position="20"/>
    </location>
</feature>
<dbReference type="Proteomes" id="UP000078284">
    <property type="component" value="Chromosome 1"/>
</dbReference>
<reference evidence="4" key="1">
    <citation type="journal article" date="2016" name="Proc. Natl. Acad. Sci. U.S.A.">
        <title>Chromosome-level assembly of Arabidopsis thaliana Ler reveals the extent of translocation and inversion polymorphisms.</title>
        <authorList>
            <person name="Zapata L."/>
            <person name="Ding J."/>
            <person name="Willing E.M."/>
            <person name="Hartwig B."/>
            <person name="Bezdan D."/>
            <person name="Jiao W.B."/>
            <person name="Patel V."/>
            <person name="Velikkakam James G."/>
            <person name="Koornneef M."/>
            <person name="Ossowski S."/>
            <person name="Schneeberger K."/>
        </authorList>
    </citation>
    <scope>NUCLEOTIDE SEQUENCE [LARGE SCALE GENOMIC DNA]</scope>
    <source>
        <strain evidence="4">cv. Landsberg erecta</strain>
    </source>
</reference>